<dbReference type="PANTHER" id="PTHR40267:SF1">
    <property type="entry name" value="BLR3294 PROTEIN"/>
    <property type="match status" value="1"/>
</dbReference>
<dbReference type="InterPro" id="IPR053714">
    <property type="entry name" value="Iso_Racemase_Enz_sf"/>
</dbReference>
<dbReference type="Gene3D" id="3.40.50.12500">
    <property type="match status" value="1"/>
</dbReference>
<dbReference type="EMBL" id="JBHSDS010000006">
    <property type="protein sequence ID" value="MFC4358510.1"/>
    <property type="molecule type" value="Genomic_DNA"/>
</dbReference>
<protein>
    <submittedName>
        <fullName evidence="1">Aspartate/glutamate racemase family protein</fullName>
    </submittedName>
</protein>
<evidence type="ECO:0000313" key="2">
    <source>
        <dbReference type="Proteomes" id="UP001595921"/>
    </source>
</evidence>
<dbReference type="InterPro" id="IPR026286">
    <property type="entry name" value="MaiA/AMDase"/>
</dbReference>
<organism evidence="1 2">
    <name type="scientific">Halobium salinum</name>
    <dbReference type="NCBI Taxonomy" id="1364940"/>
    <lineage>
        <taxon>Archaea</taxon>
        <taxon>Methanobacteriati</taxon>
        <taxon>Methanobacteriota</taxon>
        <taxon>Stenosarchaea group</taxon>
        <taxon>Halobacteria</taxon>
        <taxon>Halobacteriales</taxon>
        <taxon>Haloferacaceae</taxon>
        <taxon>Halobium</taxon>
    </lineage>
</organism>
<gene>
    <name evidence="1" type="ORF">ACFO0N_11220</name>
</gene>
<reference evidence="1 2" key="1">
    <citation type="journal article" date="2019" name="Int. J. Syst. Evol. Microbiol.">
        <title>The Global Catalogue of Microorganisms (GCM) 10K type strain sequencing project: providing services to taxonomists for standard genome sequencing and annotation.</title>
        <authorList>
            <consortium name="The Broad Institute Genomics Platform"/>
            <consortium name="The Broad Institute Genome Sequencing Center for Infectious Disease"/>
            <person name="Wu L."/>
            <person name="Ma J."/>
        </authorList>
    </citation>
    <scope>NUCLEOTIDE SEQUENCE [LARGE SCALE GENOMIC DNA]</scope>
    <source>
        <strain evidence="1 2">CGMCC 1.12553</strain>
    </source>
</reference>
<proteinExistence type="predicted"/>
<name>A0ABD5PCY9_9EURY</name>
<evidence type="ECO:0000313" key="1">
    <source>
        <dbReference type="EMBL" id="MFC4358510.1"/>
    </source>
</evidence>
<keyword evidence="2" id="KW-1185">Reference proteome</keyword>
<dbReference type="Pfam" id="PF17645">
    <property type="entry name" value="Amdase"/>
    <property type="match status" value="1"/>
</dbReference>
<sequence length="236" mass="25303">MYGWRGRLGLIVPSSNTTNEPEFRAHLPDGVSLHAARMRLESVDADALSAMADEAERCGSLLATADVDAVAYGCTTGSLVHGPGYDREIEDRVSAAADAPAVATAASVVRALEHLGVDRVAVTTPYVDDLVAREETFLEDAGFDVVAIEGLGIEANTDIGREPPESVYRRARELPTDEADAVFVSCTNYRTVEVLQTLERDLGLPVVSSNAATLWDALRTLGVDGRDVGLGRLFEW</sequence>
<comment type="caution">
    <text evidence="1">The sequence shown here is derived from an EMBL/GenBank/DDBJ whole genome shotgun (WGS) entry which is preliminary data.</text>
</comment>
<dbReference type="Proteomes" id="UP001595921">
    <property type="component" value="Unassembled WGS sequence"/>
</dbReference>
<dbReference type="PANTHER" id="PTHR40267">
    <property type="entry name" value="BLR3294 PROTEIN"/>
    <property type="match status" value="1"/>
</dbReference>
<accession>A0ABD5PCY9</accession>
<dbReference type="PIRSF" id="PIRSF015736">
    <property type="entry name" value="MI"/>
    <property type="match status" value="1"/>
</dbReference>
<dbReference type="RefSeq" id="WP_267623743.1">
    <property type="nucleotide sequence ID" value="NZ_JAODIW010000008.1"/>
</dbReference>
<dbReference type="AlphaFoldDB" id="A0ABD5PCY9"/>